<feature type="compositionally biased region" description="Polar residues" evidence="9">
    <location>
        <begin position="494"/>
        <end position="505"/>
    </location>
</feature>
<evidence type="ECO:0000256" key="6">
    <source>
        <dbReference type="ARBA" id="ARBA00023242"/>
    </source>
</evidence>
<feature type="compositionally biased region" description="Basic and acidic residues" evidence="9">
    <location>
        <begin position="476"/>
        <end position="485"/>
    </location>
</feature>
<dbReference type="SMART" id="SM00297">
    <property type="entry name" value="BROMO"/>
    <property type="match status" value="1"/>
</dbReference>
<evidence type="ECO:0000256" key="1">
    <source>
        <dbReference type="ARBA" id="ARBA00004123"/>
    </source>
</evidence>
<dbReference type="Proteomes" id="UP000195602">
    <property type="component" value="Unassembled WGS sequence"/>
</dbReference>
<comment type="caution">
    <text evidence="11">The sequence shown here is derived from an EMBL/GenBank/DDBJ whole genome shotgun (WGS) entry which is preliminary data.</text>
</comment>
<protein>
    <recommendedName>
        <fullName evidence="7">SAGA complex subunit Spt7</fullName>
    </recommendedName>
</protein>
<accession>A0AA91Q0Y8</accession>
<dbReference type="GO" id="GO:0046982">
    <property type="term" value="F:protein heterodimerization activity"/>
    <property type="evidence" value="ECO:0007669"/>
    <property type="project" value="InterPro"/>
</dbReference>
<dbReference type="GO" id="GO:0006325">
    <property type="term" value="P:chromatin organization"/>
    <property type="evidence" value="ECO:0007669"/>
    <property type="project" value="UniProtKB-ARBA"/>
</dbReference>
<keyword evidence="2" id="KW-0597">Phosphoprotein</keyword>
<evidence type="ECO:0000256" key="4">
    <source>
        <dbReference type="ARBA" id="ARBA00023117"/>
    </source>
</evidence>
<gene>
    <name evidence="11" type="ORF">A9F13_05g01826</name>
</gene>
<dbReference type="FunFam" id="1.20.920.10:FF:000032">
    <property type="entry name" value="Transcriptional activator spt7"/>
    <property type="match status" value="1"/>
</dbReference>
<feature type="region of interest" description="Disordered" evidence="9">
    <location>
        <begin position="198"/>
        <end position="221"/>
    </location>
</feature>
<dbReference type="GO" id="GO:0006357">
    <property type="term" value="P:regulation of transcription by RNA polymerase II"/>
    <property type="evidence" value="ECO:0007669"/>
    <property type="project" value="UniProtKB-ARBA"/>
</dbReference>
<dbReference type="GO" id="GO:0000124">
    <property type="term" value="C:SAGA complex"/>
    <property type="evidence" value="ECO:0007669"/>
    <property type="project" value="InterPro"/>
</dbReference>
<dbReference type="InterPro" id="IPR006565">
    <property type="entry name" value="BTP"/>
</dbReference>
<dbReference type="InterPro" id="IPR009072">
    <property type="entry name" value="Histone-fold"/>
</dbReference>
<feature type="region of interest" description="Disordered" evidence="9">
    <location>
        <begin position="134"/>
        <end position="185"/>
    </location>
</feature>
<keyword evidence="3" id="KW-0805">Transcription regulation</keyword>
<sequence length="1043" mass="119221">MDQLGTFQLNDARRLFELAKALHQKRFFNHHLTVEQCHIINAILERDNFQLWRQFLDGNCCLVIAKDSSDDESADSIPEGTEPVTQLALRIRYLLWEKAINFYYDKTSRENSGSLATIEELPKEHEMIELLDQLPEESNEESVPQEKTNVRDEEDDYDDDEDEENGEDKSKTSNGQEATDLKLNDNGQVILEMEGSVFAKSSEPDSEQEEERTQEPGTQEINAAESLEEQEATIKSFNKVYHNFEYDRETLIKKRKLDKSDMQLENQKTTENTESGEIPINLGLVSHSLKHLLNTIQERRDDISLNDLELRTLFMDVRKNRGKWANDERVGQEELYDACEKVLLDLRGYTEHSTPFLNKVSKREAPNYGLIIKKPMDLNTVMKKLKGLAYNSKQEFVDDLMLIWNNCLTYNSNPKHYLRAHALAMQKRTQKLVPSIPNIVIRNRSELEKDDEAEDGRASTPGGGGKKSSKKGRMRKREEVIKSEEPEGVADGSVESTLAQNTPTASVEPVSPVAEEKPSVAPEEREEDEEDEDAETEMRDNDEEDEDQDPELLAWKNLTATSRANYCENRAALFDDHYHLKMDAEALVRESGKMKNFHQFLEFKEVVSKGNKLLDSDEPYLLEYDIVGGVPGLAYEGVDDDAQEKYENSMADAIVQNPETTAVARSSLVLPEDSGLNKLYRDNITEIQEIRKICFKISLIRQMQTQAFVHRTQMRQPEIEYVKEVDVDPVSRLPNHDIFSEKTQYAALRKGVAKVAMHTGFESTEPFAINTLTQVAETYISNLAKTLKSHCESSSSNKLSEREILLLSLLENGVEKPDDLYTFIEERALKHQKKLRDLHDKLSGFLKDLLRPSLESFNEKNFEDNSEQFTTGDFTSDLGDDFFGFKELGLDKEFKMLTSSIPINLLHARLQSSLASSDSTSKSTKYEDLHEWNTPKLTAADVEKQIGLLRPFYRDWVKKTEAHYVKQQKRNGESTELPPPQELYLLEDDDLPQKQRNTRPRLPPTGKIASVKKKLLSGAFILPDEEENADIKLETGDPGLMVS</sequence>
<organism evidence="11 12">
    <name type="scientific">Clavispora lusitaniae</name>
    <name type="common">Candida lusitaniae</name>
    <dbReference type="NCBI Taxonomy" id="36911"/>
    <lineage>
        <taxon>Eukaryota</taxon>
        <taxon>Fungi</taxon>
        <taxon>Dikarya</taxon>
        <taxon>Ascomycota</taxon>
        <taxon>Saccharomycotina</taxon>
        <taxon>Pichiomycetes</taxon>
        <taxon>Metschnikowiaceae</taxon>
        <taxon>Clavispora</taxon>
    </lineage>
</organism>
<evidence type="ECO:0000256" key="2">
    <source>
        <dbReference type="ARBA" id="ARBA00022553"/>
    </source>
</evidence>
<feature type="domain" description="Bromo" evidence="10">
    <location>
        <begin position="348"/>
        <end position="418"/>
    </location>
</feature>
<evidence type="ECO:0000259" key="10">
    <source>
        <dbReference type="PROSITE" id="PS50014"/>
    </source>
</evidence>
<evidence type="ECO:0000256" key="8">
    <source>
        <dbReference type="PROSITE-ProRule" id="PRU00035"/>
    </source>
</evidence>
<evidence type="ECO:0000313" key="11">
    <source>
        <dbReference type="EMBL" id="OVF09381.1"/>
    </source>
</evidence>
<dbReference type="InterPro" id="IPR036427">
    <property type="entry name" value="Bromodomain-like_sf"/>
</dbReference>
<dbReference type="Pfam" id="PF07524">
    <property type="entry name" value="Bromo_TP"/>
    <property type="match status" value="1"/>
</dbReference>
<dbReference type="AlphaFoldDB" id="A0AA91Q0Y8"/>
<dbReference type="PROSITE" id="PS50014">
    <property type="entry name" value="BROMODOMAIN_2"/>
    <property type="match status" value="1"/>
</dbReference>
<dbReference type="PANTHER" id="PTHR47343:SF1">
    <property type="entry name" value="TRANSCRIPTIONAL ACTIVATOR SPT7"/>
    <property type="match status" value="1"/>
</dbReference>
<dbReference type="SUPFAM" id="SSF47370">
    <property type="entry name" value="Bromodomain"/>
    <property type="match status" value="1"/>
</dbReference>
<feature type="region of interest" description="Disordered" evidence="9">
    <location>
        <begin position="447"/>
        <end position="551"/>
    </location>
</feature>
<dbReference type="InterPro" id="IPR001487">
    <property type="entry name" value="Bromodomain"/>
</dbReference>
<dbReference type="Gene3D" id="1.10.20.10">
    <property type="entry name" value="Histone, subunit A"/>
    <property type="match status" value="1"/>
</dbReference>
<name>A0AA91Q0Y8_CLALS</name>
<dbReference type="GO" id="GO:0005634">
    <property type="term" value="C:nucleus"/>
    <property type="evidence" value="ECO:0007669"/>
    <property type="project" value="UniProtKB-SubCell"/>
</dbReference>
<reference evidence="11 12" key="1">
    <citation type="submission" date="2017-04" db="EMBL/GenBank/DDBJ databases">
        <title>Draft genome of the yeast Clavispora lusitaniae type strain CBS 6936.</title>
        <authorList>
            <person name="Durrens P."/>
            <person name="Klopp C."/>
            <person name="Biteau N."/>
            <person name="Fitton-Ouhabi V."/>
            <person name="Dementhon K."/>
            <person name="Accoceberry I."/>
            <person name="Sherman D.J."/>
            <person name="Noel T."/>
        </authorList>
    </citation>
    <scope>NUCLEOTIDE SEQUENCE [LARGE SCALE GENOMIC DNA]</scope>
    <source>
        <strain evidence="11 12">CBS 6936</strain>
    </source>
</reference>
<dbReference type="Pfam" id="PF00439">
    <property type="entry name" value="Bromodomain"/>
    <property type="match status" value="1"/>
</dbReference>
<evidence type="ECO:0000313" key="12">
    <source>
        <dbReference type="Proteomes" id="UP000195602"/>
    </source>
</evidence>
<dbReference type="GO" id="GO:0046695">
    <property type="term" value="C:SLIK (SAGA-like) complex"/>
    <property type="evidence" value="ECO:0007669"/>
    <property type="project" value="InterPro"/>
</dbReference>
<dbReference type="KEGG" id="clus:A9F13_05g01826"/>
<feature type="compositionally biased region" description="Acidic residues" evidence="9">
    <location>
        <begin position="524"/>
        <end position="550"/>
    </location>
</feature>
<dbReference type="Gene3D" id="1.20.920.10">
    <property type="entry name" value="Bromodomain-like"/>
    <property type="match status" value="1"/>
</dbReference>
<evidence type="ECO:0000256" key="3">
    <source>
        <dbReference type="ARBA" id="ARBA00023015"/>
    </source>
</evidence>
<dbReference type="InterPro" id="IPR037782">
    <property type="entry name" value="Spt7"/>
</dbReference>
<keyword evidence="6" id="KW-0539">Nucleus</keyword>
<keyword evidence="4 8" id="KW-0103">Bromodomain</keyword>
<evidence type="ECO:0000256" key="7">
    <source>
        <dbReference type="ARBA" id="ARBA00093633"/>
    </source>
</evidence>
<keyword evidence="5" id="KW-0804">Transcription</keyword>
<feature type="compositionally biased region" description="Acidic residues" evidence="9">
    <location>
        <begin position="152"/>
        <end position="166"/>
    </location>
</feature>
<dbReference type="PRINTS" id="PR00503">
    <property type="entry name" value="BROMODOMAIN"/>
</dbReference>
<dbReference type="CDD" id="cd22927">
    <property type="entry name" value="HFD_SPT7"/>
    <property type="match status" value="1"/>
</dbReference>
<evidence type="ECO:0000256" key="5">
    <source>
        <dbReference type="ARBA" id="ARBA00023163"/>
    </source>
</evidence>
<comment type="subcellular location">
    <subcellularLocation>
        <location evidence="1">Nucleus</location>
    </subcellularLocation>
</comment>
<dbReference type="PANTHER" id="PTHR47343">
    <property type="entry name" value="TRANSCRIPTIONAL ACTIVATOR SPT7"/>
    <property type="match status" value="1"/>
</dbReference>
<evidence type="ECO:0000256" key="9">
    <source>
        <dbReference type="SAM" id="MobiDB-lite"/>
    </source>
</evidence>
<dbReference type="EMBL" id="LYUB02000005">
    <property type="protein sequence ID" value="OVF09381.1"/>
    <property type="molecule type" value="Genomic_DNA"/>
</dbReference>
<proteinExistence type="predicted"/>
<dbReference type="GO" id="GO:0005198">
    <property type="term" value="F:structural molecule activity"/>
    <property type="evidence" value="ECO:0007669"/>
    <property type="project" value="TreeGrafter"/>
</dbReference>